<keyword evidence="6" id="KW-0808">Transferase</keyword>
<evidence type="ECO:0000256" key="5">
    <source>
        <dbReference type="ARBA" id="ARBA00022603"/>
    </source>
</evidence>
<evidence type="ECO:0000256" key="6">
    <source>
        <dbReference type="ARBA" id="ARBA00022679"/>
    </source>
</evidence>
<name>A0A9Q1B4U1_9SAUR</name>
<dbReference type="GO" id="GO:0005737">
    <property type="term" value="C:cytoplasm"/>
    <property type="evidence" value="ECO:0007669"/>
    <property type="project" value="UniProtKB-SubCell"/>
</dbReference>
<gene>
    <name evidence="11" type="ORF">JRQ81_011840</name>
</gene>
<accession>A0A9Q1B4U1</accession>
<keyword evidence="7" id="KW-0949">S-adenosyl-L-methionine</keyword>
<dbReference type="InterPro" id="IPR019410">
    <property type="entry name" value="Methyltransf_16"/>
</dbReference>
<dbReference type="PANTHER" id="PTHR14614:SF39">
    <property type="entry name" value="HISTIDINE PROTEIN METHYLTRANSFERASE 1 HOMOLOG"/>
    <property type="match status" value="1"/>
</dbReference>
<evidence type="ECO:0000256" key="1">
    <source>
        <dbReference type="ARBA" id="ARBA00004123"/>
    </source>
</evidence>
<evidence type="ECO:0000259" key="10">
    <source>
        <dbReference type="Pfam" id="PF05175"/>
    </source>
</evidence>
<dbReference type="AlphaFoldDB" id="A0A9Q1B4U1"/>
<dbReference type="GO" id="GO:0032259">
    <property type="term" value="P:methylation"/>
    <property type="evidence" value="ECO:0007669"/>
    <property type="project" value="UniProtKB-KW"/>
</dbReference>
<dbReference type="Pfam" id="PF05175">
    <property type="entry name" value="MTS"/>
    <property type="match status" value="1"/>
</dbReference>
<comment type="similarity">
    <text evidence="9">Belongs to the methyltransferase superfamily. METTL18 family.</text>
</comment>
<keyword evidence="8" id="KW-0539">Nucleus</keyword>
<keyword evidence="5" id="KW-0489">Methyltransferase</keyword>
<dbReference type="GO" id="GO:0018064">
    <property type="term" value="F:protein-L-histidine N-tele-methyltransferase activity"/>
    <property type="evidence" value="ECO:0007669"/>
    <property type="project" value="UniProtKB-EC"/>
</dbReference>
<proteinExistence type="inferred from homology"/>
<dbReference type="PANTHER" id="PTHR14614">
    <property type="entry name" value="HEPATOCELLULAR CARCINOMA-ASSOCIATED ANTIGEN"/>
    <property type="match status" value="1"/>
</dbReference>
<dbReference type="CDD" id="cd02440">
    <property type="entry name" value="AdoMet_MTases"/>
    <property type="match status" value="1"/>
</dbReference>
<dbReference type="GO" id="GO:0005634">
    <property type="term" value="C:nucleus"/>
    <property type="evidence" value="ECO:0007669"/>
    <property type="project" value="UniProtKB-SubCell"/>
</dbReference>
<keyword evidence="4" id="KW-0963">Cytoplasm</keyword>
<evidence type="ECO:0000313" key="12">
    <source>
        <dbReference type="Proteomes" id="UP001142489"/>
    </source>
</evidence>
<evidence type="ECO:0000256" key="9">
    <source>
        <dbReference type="ARBA" id="ARBA00038126"/>
    </source>
</evidence>
<reference evidence="11" key="1">
    <citation type="journal article" date="2023" name="DNA Res.">
        <title>Chromosome-level genome assembly of Phrynocephalus forsythii using third-generation DNA sequencing and Hi-C analysis.</title>
        <authorList>
            <person name="Qi Y."/>
            <person name="Zhao W."/>
            <person name="Zhao Y."/>
            <person name="Niu C."/>
            <person name="Cao S."/>
            <person name="Zhang Y."/>
        </authorList>
    </citation>
    <scope>NUCLEOTIDE SEQUENCE</scope>
    <source>
        <tissue evidence="11">Muscle</tissue>
    </source>
</reference>
<dbReference type="OrthoDB" id="1723750at2759"/>
<evidence type="ECO:0000256" key="4">
    <source>
        <dbReference type="ARBA" id="ARBA00022490"/>
    </source>
</evidence>
<evidence type="ECO:0000256" key="7">
    <source>
        <dbReference type="ARBA" id="ARBA00022691"/>
    </source>
</evidence>
<dbReference type="InterPro" id="IPR007848">
    <property type="entry name" value="Small_mtfrase_dom"/>
</dbReference>
<comment type="caution">
    <text evidence="11">The sequence shown here is derived from an EMBL/GenBank/DDBJ whole genome shotgun (WGS) entry which is preliminary data.</text>
</comment>
<feature type="domain" description="Methyltransferase small" evidence="10">
    <location>
        <begin position="175"/>
        <end position="212"/>
    </location>
</feature>
<sequence>MDFQFNFSVDTVQENRIDATGNGEMQEKTLHASCDKKENATERNNGISLEKHVNNQESLSKITGNVTKCSAWSENETSSPNERSCLQCAKEHNIPKEGSKILENKAVVDLPGTCCASISVVETTYLADSTGEDTVSKSISSHSDLITGIYEGGLKIWECTFDLMDYLLEADIPFAQKSVLDLGCGAGLLGILALKRQAKEVHFQDYNSSVIEEITLPNVLVNCARQSEDVGKTTELCLKQFSKSDFGQDFLSKCKFFSGEWSAFSKLLLKSEKLLPKYDFILTSETIYNPNYYEALHHTLSNLLGEMVVCFWQAKHIILGVEVGFSFLQNLLKKKIFLSLELLKLLKKD</sequence>
<evidence type="ECO:0000313" key="11">
    <source>
        <dbReference type="EMBL" id="KAJ7338394.1"/>
    </source>
</evidence>
<protein>
    <recommendedName>
        <fullName evidence="3">protein-histidine N-methyltransferase</fullName>
        <ecNumber evidence="3">2.1.1.85</ecNumber>
    </recommendedName>
</protein>
<comment type="subcellular location">
    <subcellularLocation>
        <location evidence="2">Cytoplasm</location>
    </subcellularLocation>
    <subcellularLocation>
        <location evidence="1">Nucleus</location>
    </subcellularLocation>
</comment>
<evidence type="ECO:0000256" key="8">
    <source>
        <dbReference type="ARBA" id="ARBA00023242"/>
    </source>
</evidence>
<evidence type="ECO:0000256" key="2">
    <source>
        <dbReference type="ARBA" id="ARBA00004496"/>
    </source>
</evidence>
<organism evidence="11 12">
    <name type="scientific">Phrynocephalus forsythii</name>
    <dbReference type="NCBI Taxonomy" id="171643"/>
    <lineage>
        <taxon>Eukaryota</taxon>
        <taxon>Metazoa</taxon>
        <taxon>Chordata</taxon>
        <taxon>Craniata</taxon>
        <taxon>Vertebrata</taxon>
        <taxon>Euteleostomi</taxon>
        <taxon>Lepidosauria</taxon>
        <taxon>Squamata</taxon>
        <taxon>Bifurcata</taxon>
        <taxon>Unidentata</taxon>
        <taxon>Episquamata</taxon>
        <taxon>Toxicofera</taxon>
        <taxon>Iguania</taxon>
        <taxon>Acrodonta</taxon>
        <taxon>Agamidae</taxon>
        <taxon>Agaminae</taxon>
        <taxon>Phrynocephalus</taxon>
    </lineage>
</organism>
<dbReference type="EC" id="2.1.1.85" evidence="3"/>
<dbReference type="EMBL" id="JAPFRF010000003">
    <property type="protein sequence ID" value="KAJ7338394.1"/>
    <property type="molecule type" value="Genomic_DNA"/>
</dbReference>
<keyword evidence="12" id="KW-1185">Reference proteome</keyword>
<dbReference type="InterPro" id="IPR029063">
    <property type="entry name" value="SAM-dependent_MTases_sf"/>
</dbReference>
<dbReference type="SUPFAM" id="SSF53335">
    <property type="entry name" value="S-adenosyl-L-methionine-dependent methyltransferases"/>
    <property type="match status" value="1"/>
</dbReference>
<dbReference type="Proteomes" id="UP001142489">
    <property type="component" value="Unassembled WGS sequence"/>
</dbReference>
<evidence type="ECO:0000256" key="3">
    <source>
        <dbReference type="ARBA" id="ARBA00012533"/>
    </source>
</evidence>
<dbReference type="Gene3D" id="3.40.50.150">
    <property type="entry name" value="Vaccinia Virus protein VP39"/>
    <property type="match status" value="1"/>
</dbReference>